<dbReference type="CDD" id="cd00130">
    <property type="entry name" value="PAS"/>
    <property type="match status" value="1"/>
</dbReference>
<evidence type="ECO:0000256" key="3">
    <source>
        <dbReference type="ARBA" id="ARBA00022553"/>
    </source>
</evidence>
<dbReference type="RefSeq" id="WP_183622649.1">
    <property type="nucleotide sequence ID" value="NZ_JACIDX010000002.1"/>
</dbReference>
<dbReference type="NCBIfam" id="TIGR00229">
    <property type="entry name" value="sensory_box"/>
    <property type="match status" value="1"/>
</dbReference>
<dbReference type="PROSITE" id="PS50109">
    <property type="entry name" value="HIS_KIN"/>
    <property type="match status" value="1"/>
</dbReference>
<feature type="domain" description="PAC" evidence="8">
    <location>
        <begin position="95"/>
        <end position="148"/>
    </location>
</feature>
<dbReference type="InterPro" id="IPR000014">
    <property type="entry name" value="PAS"/>
</dbReference>
<evidence type="ECO:0000256" key="4">
    <source>
        <dbReference type="ARBA" id="ARBA00022679"/>
    </source>
</evidence>
<proteinExistence type="predicted"/>
<feature type="domain" description="Histidine kinase" evidence="6">
    <location>
        <begin position="295"/>
        <end position="507"/>
    </location>
</feature>
<dbReference type="SMART" id="SM00086">
    <property type="entry name" value="PAC"/>
    <property type="match status" value="2"/>
</dbReference>
<dbReference type="InterPro" id="IPR052162">
    <property type="entry name" value="Sensor_kinase/Photoreceptor"/>
</dbReference>
<protein>
    <recommendedName>
        <fullName evidence="2">histidine kinase</fullName>
        <ecNumber evidence="2">2.7.13.3</ecNumber>
    </recommendedName>
</protein>
<dbReference type="EC" id="2.7.13.3" evidence="2"/>
<dbReference type="Pfam" id="PF08448">
    <property type="entry name" value="PAS_4"/>
    <property type="match status" value="1"/>
</dbReference>
<dbReference type="AlphaFoldDB" id="A0A7W6G4Y7"/>
<dbReference type="PROSITE" id="PS50113">
    <property type="entry name" value="PAC"/>
    <property type="match status" value="1"/>
</dbReference>
<accession>A0A7W6G4Y7</accession>
<dbReference type="Gene3D" id="1.10.287.130">
    <property type="match status" value="1"/>
</dbReference>
<dbReference type="SMART" id="SM00387">
    <property type="entry name" value="HATPase_c"/>
    <property type="match status" value="1"/>
</dbReference>
<dbReference type="Gene3D" id="3.30.450.20">
    <property type="entry name" value="PAS domain"/>
    <property type="match status" value="2"/>
</dbReference>
<dbReference type="InterPro" id="IPR003594">
    <property type="entry name" value="HATPase_dom"/>
</dbReference>
<dbReference type="SUPFAM" id="SSF55874">
    <property type="entry name" value="ATPase domain of HSP90 chaperone/DNA topoisomerase II/histidine kinase"/>
    <property type="match status" value="1"/>
</dbReference>
<reference evidence="9 10" key="1">
    <citation type="submission" date="2020-08" db="EMBL/GenBank/DDBJ databases">
        <title>Genomic Encyclopedia of Type Strains, Phase IV (KMG-IV): sequencing the most valuable type-strain genomes for metagenomic binning, comparative biology and taxonomic classification.</title>
        <authorList>
            <person name="Goeker M."/>
        </authorList>
    </citation>
    <scope>NUCLEOTIDE SEQUENCE [LARGE SCALE GENOMIC DNA]</scope>
    <source>
        <strain evidence="9 10">DSM 27057</strain>
    </source>
</reference>
<sequence length="508" mass="55963">MDDPVTLGDDKVMRHRLMEEAIEHVDEALMVFDVHGVAVDCNSACARFNRFPNKMEWKLALQEGWGPIERVALGKGLPNDSYELVKRALAGETTRGADYRMRRIDTGEQWLGRYTIGPVRDGEGAIIGAFAVGRDVTAEQALIDRLTVNMRYHTSILESVPFATTLVDDDWIVTAVSRKTEVLFGWNAQDLIGQSGLILLTELSRVLIRQRYDHLRGTPFEGTIEVGALEFLRKDGSTFTGRTRFSRFRYSGGATYTIYVEDITEHLAAQATMERLQAQVTHLSRVNAMETMASTLAHELNQPLAAILLNSQTARALLPSETRDDVIASLDEVALLASRAGDIIRKMRSFIRHGEIEKVPARLDAIVMEALALSEPHAREHEVFVEAAPYEGEARVLVDPIQIAQVLVNLISNAVHAVSGRNSPYVDVCIKDHDDHFLRAVVTDNGPGPHVDGRHALAGFGGKLSASDQGLGLSICRTIIESHGGQVWLDHVPSGGCLACFTLPKMKA</sequence>
<comment type="caution">
    <text evidence="9">The sequence shown here is derived from an EMBL/GenBank/DDBJ whole genome shotgun (WGS) entry which is preliminary data.</text>
</comment>
<dbReference type="CDD" id="cd00082">
    <property type="entry name" value="HisKA"/>
    <property type="match status" value="1"/>
</dbReference>
<dbReference type="SMART" id="SM00388">
    <property type="entry name" value="HisKA"/>
    <property type="match status" value="1"/>
</dbReference>
<dbReference type="InterPro" id="IPR005467">
    <property type="entry name" value="His_kinase_dom"/>
</dbReference>
<dbReference type="GO" id="GO:0006355">
    <property type="term" value="P:regulation of DNA-templated transcription"/>
    <property type="evidence" value="ECO:0007669"/>
    <property type="project" value="InterPro"/>
</dbReference>
<comment type="catalytic activity">
    <reaction evidence="1">
        <text>ATP + protein L-histidine = ADP + protein N-phospho-L-histidine.</text>
        <dbReference type="EC" id="2.7.13.3"/>
    </reaction>
</comment>
<dbReference type="PROSITE" id="PS50112">
    <property type="entry name" value="PAS"/>
    <property type="match status" value="1"/>
</dbReference>
<dbReference type="InterPro" id="IPR013767">
    <property type="entry name" value="PAS_fold"/>
</dbReference>
<dbReference type="GO" id="GO:0000155">
    <property type="term" value="F:phosphorelay sensor kinase activity"/>
    <property type="evidence" value="ECO:0007669"/>
    <property type="project" value="InterPro"/>
</dbReference>
<dbReference type="Gene3D" id="3.30.565.10">
    <property type="entry name" value="Histidine kinase-like ATPase, C-terminal domain"/>
    <property type="match status" value="1"/>
</dbReference>
<dbReference type="InterPro" id="IPR036890">
    <property type="entry name" value="HATPase_C_sf"/>
</dbReference>
<evidence type="ECO:0000259" key="6">
    <source>
        <dbReference type="PROSITE" id="PS50109"/>
    </source>
</evidence>
<dbReference type="InterPro" id="IPR036097">
    <property type="entry name" value="HisK_dim/P_sf"/>
</dbReference>
<dbReference type="InterPro" id="IPR001610">
    <property type="entry name" value="PAC"/>
</dbReference>
<keyword evidence="10" id="KW-1185">Reference proteome</keyword>
<evidence type="ECO:0000256" key="2">
    <source>
        <dbReference type="ARBA" id="ARBA00012438"/>
    </source>
</evidence>
<dbReference type="PANTHER" id="PTHR43304:SF1">
    <property type="entry name" value="PAC DOMAIN-CONTAINING PROTEIN"/>
    <property type="match status" value="1"/>
</dbReference>
<gene>
    <name evidence="9" type="ORF">GGR38_000683</name>
</gene>
<organism evidence="9 10">
    <name type="scientific">Novosphingobium sediminicola</name>
    <dbReference type="NCBI Taxonomy" id="563162"/>
    <lineage>
        <taxon>Bacteria</taxon>
        <taxon>Pseudomonadati</taxon>
        <taxon>Pseudomonadota</taxon>
        <taxon>Alphaproteobacteria</taxon>
        <taxon>Sphingomonadales</taxon>
        <taxon>Sphingomonadaceae</taxon>
        <taxon>Novosphingobium</taxon>
    </lineage>
</organism>
<evidence type="ECO:0000256" key="5">
    <source>
        <dbReference type="ARBA" id="ARBA00022777"/>
    </source>
</evidence>
<keyword evidence="4 9" id="KW-0808">Transferase</keyword>
<dbReference type="Pfam" id="PF00512">
    <property type="entry name" value="HisKA"/>
    <property type="match status" value="1"/>
</dbReference>
<dbReference type="InterPro" id="IPR035965">
    <property type="entry name" value="PAS-like_dom_sf"/>
</dbReference>
<evidence type="ECO:0000313" key="10">
    <source>
        <dbReference type="Proteomes" id="UP000548867"/>
    </source>
</evidence>
<dbReference type="Proteomes" id="UP000548867">
    <property type="component" value="Unassembled WGS sequence"/>
</dbReference>
<dbReference type="Pfam" id="PF00989">
    <property type="entry name" value="PAS"/>
    <property type="match status" value="1"/>
</dbReference>
<keyword evidence="5 9" id="KW-0418">Kinase</keyword>
<dbReference type="PANTHER" id="PTHR43304">
    <property type="entry name" value="PHYTOCHROME-LIKE PROTEIN CPH1"/>
    <property type="match status" value="1"/>
</dbReference>
<dbReference type="InterPro" id="IPR003661">
    <property type="entry name" value="HisK_dim/P_dom"/>
</dbReference>
<evidence type="ECO:0000259" key="8">
    <source>
        <dbReference type="PROSITE" id="PS50113"/>
    </source>
</evidence>
<evidence type="ECO:0000256" key="1">
    <source>
        <dbReference type="ARBA" id="ARBA00000085"/>
    </source>
</evidence>
<name>A0A7W6G4Y7_9SPHN</name>
<dbReference type="SUPFAM" id="SSF55785">
    <property type="entry name" value="PYP-like sensor domain (PAS domain)"/>
    <property type="match status" value="2"/>
</dbReference>
<dbReference type="InterPro" id="IPR000700">
    <property type="entry name" value="PAS-assoc_C"/>
</dbReference>
<dbReference type="SUPFAM" id="SSF47384">
    <property type="entry name" value="Homodimeric domain of signal transducing histidine kinase"/>
    <property type="match status" value="1"/>
</dbReference>
<dbReference type="EMBL" id="JACIDX010000002">
    <property type="protein sequence ID" value="MBB3953756.1"/>
    <property type="molecule type" value="Genomic_DNA"/>
</dbReference>
<dbReference type="PRINTS" id="PR00344">
    <property type="entry name" value="BCTRLSENSOR"/>
</dbReference>
<evidence type="ECO:0000313" key="9">
    <source>
        <dbReference type="EMBL" id="MBB3953756.1"/>
    </source>
</evidence>
<dbReference type="InterPro" id="IPR004358">
    <property type="entry name" value="Sig_transdc_His_kin-like_C"/>
</dbReference>
<dbReference type="SMART" id="SM00091">
    <property type="entry name" value="PAS"/>
    <property type="match status" value="1"/>
</dbReference>
<feature type="domain" description="PAS" evidence="7">
    <location>
        <begin position="149"/>
        <end position="197"/>
    </location>
</feature>
<evidence type="ECO:0000259" key="7">
    <source>
        <dbReference type="PROSITE" id="PS50112"/>
    </source>
</evidence>
<dbReference type="InterPro" id="IPR013656">
    <property type="entry name" value="PAS_4"/>
</dbReference>
<dbReference type="Pfam" id="PF02518">
    <property type="entry name" value="HATPase_c"/>
    <property type="match status" value="1"/>
</dbReference>
<keyword evidence="3" id="KW-0597">Phosphoprotein</keyword>